<protein>
    <recommendedName>
        <fullName evidence="3">FlgD/Vpr Ig-like domain-containing protein</fullName>
    </recommendedName>
</protein>
<dbReference type="InterPro" id="IPR021884">
    <property type="entry name" value="Ice-bd_prot"/>
</dbReference>
<evidence type="ECO:0000313" key="4">
    <source>
        <dbReference type="EMBL" id="OGF14228.1"/>
    </source>
</evidence>
<name>A0A1F5RIK3_9BACT</name>
<comment type="similarity">
    <text evidence="1">Belongs to the ice-binding protein family.</text>
</comment>
<dbReference type="Pfam" id="PF13860">
    <property type="entry name" value="FlgD_ig"/>
    <property type="match status" value="1"/>
</dbReference>
<dbReference type="Pfam" id="PF11999">
    <property type="entry name" value="Ice_binding"/>
    <property type="match status" value="1"/>
</dbReference>
<organism evidence="4 5">
    <name type="scientific">Candidatus Edwardsbacteria bacterium GWF2_54_11</name>
    <dbReference type="NCBI Taxonomy" id="1817851"/>
    <lineage>
        <taxon>Bacteria</taxon>
        <taxon>Candidatus Edwardsiibacteriota</taxon>
    </lineage>
</organism>
<keyword evidence="2" id="KW-0732">Signal</keyword>
<feature type="domain" description="FlgD/Vpr Ig-like" evidence="3">
    <location>
        <begin position="360"/>
        <end position="415"/>
    </location>
</feature>
<accession>A0A1F5RIK3</accession>
<dbReference type="Gene3D" id="2.60.40.4070">
    <property type="match status" value="1"/>
</dbReference>
<gene>
    <name evidence="4" type="ORF">A2024_02005</name>
</gene>
<evidence type="ECO:0000256" key="2">
    <source>
        <dbReference type="ARBA" id="ARBA00022729"/>
    </source>
</evidence>
<dbReference type="Gene3D" id="2.60.40.10">
    <property type="entry name" value="Immunoglobulins"/>
    <property type="match status" value="1"/>
</dbReference>
<comment type="caution">
    <text evidence="4">The sequence shown here is derived from an EMBL/GenBank/DDBJ whole genome shotgun (WGS) entry which is preliminary data.</text>
</comment>
<proteinExistence type="inferred from homology"/>
<dbReference type="InterPro" id="IPR013783">
    <property type="entry name" value="Ig-like_fold"/>
</dbReference>
<dbReference type="EMBL" id="MFFM01000006">
    <property type="protein sequence ID" value="OGF14228.1"/>
    <property type="molecule type" value="Genomic_DNA"/>
</dbReference>
<dbReference type="Proteomes" id="UP000177230">
    <property type="component" value="Unassembled WGS sequence"/>
</dbReference>
<dbReference type="AlphaFoldDB" id="A0A1F5RIK3"/>
<dbReference type="NCBIfam" id="TIGR04183">
    <property type="entry name" value="Por_Secre_tail"/>
    <property type="match status" value="1"/>
</dbReference>
<sequence length="427" mass="45077">MGLAALAMGITNGYSQPVDLGTAGNFAILAKSGISTTGTTIINGSIGVSPIAASAITGFSLTMSADSTYSTSSLVTGNVYAANYKAPTPANLTAAVSAMEAAYTNAAGRTPPDITELGAGNISGMTLVPGIYKWATGVIINDSLILEGGAEDVWIFQIGTTLNVGSYAIVNLRGSAQPHNVFWQVAGQTTLGTYSQFKGTILDATAIVIMTGATLSGRALAQTAVTLDAVTVPLAIELSEFACQSGSKGITLTWRTASEINNNEWLIERSFGQAEDFLKLTSVSAEGSPFGCQYSYTDTLVLPNSTYYYRLGDKDLSGQITWHGPVMAVSGELTLNKLQLMPCRPNPVSGSAIISYVLPRAGNVSLNVYDICGRKVNTLVQGQKQSGAYNIIWRGSDSQGRKLSAGVYFYQLNYEENSLTRRLVLLR</sequence>
<evidence type="ECO:0000313" key="5">
    <source>
        <dbReference type="Proteomes" id="UP000177230"/>
    </source>
</evidence>
<evidence type="ECO:0000259" key="3">
    <source>
        <dbReference type="Pfam" id="PF13860"/>
    </source>
</evidence>
<dbReference type="InterPro" id="IPR025965">
    <property type="entry name" value="FlgD/Vpr_Ig-like"/>
</dbReference>
<dbReference type="InterPro" id="IPR026444">
    <property type="entry name" value="Secre_tail"/>
</dbReference>
<evidence type="ECO:0000256" key="1">
    <source>
        <dbReference type="ARBA" id="ARBA00005445"/>
    </source>
</evidence>
<reference evidence="4 5" key="1">
    <citation type="journal article" date="2016" name="Nat. Commun.">
        <title>Thousands of microbial genomes shed light on interconnected biogeochemical processes in an aquifer system.</title>
        <authorList>
            <person name="Anantharaman K."/>
            <person name="Brown C.T."/>
            <person name="Hug L.A."/>
            <person name="Sharon I."/>
            <person name="Castelle C.J."/>
            <person name="Probst A.J."/>
            <person name="Thomas B.C."/>
            <person name="Singh A."/>
            <person name="Wilkins M.J."/>
            <person name="Karaoz U."/>
            <person name="Brodie E.L."/>
            <person name="Williams K.H."/>
            <person name="Hubbard S.S."/>
            <person name="Banfield J.F."/>
        </authorList>
    </citation>
    <scope>NUCLEOTIDE SEQUENCE [LARGE SCALE GENOMIC DNA]</scope>
</reference>